<dbReference type="GO" id="GO:0000981">
    <property type="term" value="F:DNA-binding transcription factor activity, RNA polymerase II-specific"/>
    <property type="evidence" value="ECO:0007669"/>
    <property type="project" value="TreeGrafter"/>
</dbReference>
<evidence type="ECO:0000259" key="6">
    <source>
        <dbReference type="PROSITE" id="PS50888"/>
    </source>
</evidence>
<dbReference type="PROSITE" id="PS50888">
    <property type="entry name" value="BHLH"/>
    <property type="match status" value="1"/>
</dbReference>
<evidence type="ECO:0000256" key="2">
    <source>
        <dbReference type="ARBA" id="ARBA00023015"/>
    </source>
</evidence>
<keyword evidence="5" id="KW-0539">Nucleus</keyword>
<comment type="subcellular location">
    <subcellularLocation>
        <location evidence="1">Nucleus</location>
    </subcellularLocation>
</comment>
<keyword evidence="4" id="KW-0804">Transcription</keyword>
<dbReference type="SUPFAM" id="SSF47459">
    <property type="entry name" value="HLH, helix-loop-helix DNA-binding domain"/>
    <property type="match status" value="1"/>
</dbReference>
<gene>
    <name evidence="7" type="ORF">Prudu_017226</name>
</gene>
<name>A0A4Y1RPH9_PRUDU</name>
<evidence type="ECO:0000256" key="5">
    <source>
        <dbReference type="ARBA" id="ARBA00023242"/>
    </source>
</evidence>
<evidence type="ECO:0000256" key="1">
    <source>
        <dbReference type="ARBA" id="ARBA00004123"/>
    </source>
</evidence>
<dbReference type="AlphaFoldDB" id="A0A4Y1RPH9"/>
<proteinExistence type="predicted"/>
<protein>
    <submittedName>
        <fullName evidence="7">Basic helix-loop-helix DNA-binding superfamily protein</fullName>
    </submittedName>
</protein>
<sequence>MMPINCHAISVGIGANMVGPVINQDASDRTRGTTDHVTYVKFEALSMQVEEVRHFLVEVKREFEIMESVQRERERMTLEAVVLQADRYSYGFKDFHAVGGGGGGSWSHGFGFGEDHQEEKVYTDHHMLNNDVGQQGFNNLSLEASMLQSVNDFEANSGSAFNRGFSSTEAPAASTGRRKRRRIQNIKNKEDMETQRMTHIAVERNRRKQMNDYLAALRAMMPACYAQRGDQASIIGGAINFVKELEQLLQSLEGHRRTEQQHLNLASIFSSFFTFPQYSTCLNSHGHGVYNSSVHSNELMAEKRSAIADVEVTMVESHANVKTAFEDGACLHSLGLMILHVNVTTADNMILYTFSVKVEDNSQLTSMNEIAADVYEMVGRIQEEAQL</sequence>
<dbReference type="PANTHER" id="PTHR11969">
    <property type="entry name" value="MAX DIMERIZATION, MAD"/>
    <property type="match status" value="1"/>
</dbReference>
<accession>A0A4Y1RPH9</accession>
<keyword evidence="3 7" id="KW-0238">DNA-binding</keyword>
<dbReference type="SMART" id="SM00353">
    <property type="entry name" value="HLH"/>
    <property type="match status" value="1"/>
</dbReference>
<dbReference type="GO" id="GO:0005634">
    <property type="term" value="C:nucleus"/>
    <property type="evidence" value="ECO:0007669"/>
    <property type="project" value="UniProtKB-SubCell"/>
</dbReference>
<dbReference type="Pfam" id="PF00010">
    <property type="entry name" value="HLH"/>
    <property type="match status" value="1"/>
</dbReference>
<evidence type="ECO:0000256" key="4">
    <source>
        <dbReference type="ARBA" id="ARBA00023163"/>
    </source>
</evidence>
<dbReference type="EMBL" id="AP019302">
    <property type="protein sequence ID" value="BBH05746.1"/>
    <property type="molecule type" value="Genomic_DNA"/>
</dbReference>
<keyword evidence="2" id="KW-0805">Transcription regulation</keyword>
<feature type="domain" description="BHLH" evidence="6">
    <location>
        <begin position="194"/>
        <end position="245"/>
    </location>
</feature>
<dbReference type="GO" id="GO:0046983">
    <property type="term" value="F:protein dimerization activity"/>
    <property type="evidence" value="ECO:0007669"/>
    <property type="project" value="InterPro"/>
</dbReference>
<dbReference type="PANTHER" id="PTHR11969:SF89">
    <property type="entry name" value="TRANSCRIPTION FACTOR BHLH99"/>
    <property type="match status" value="1"/>
</dbReference>
<evidence type="ECO:0000313" key="7">
    <source>
        <dbReference type="EMBL" id="BBH05746.1"/>
    </source>
</evidence>
<reference evidence="7" key="1">
    <citation type="journal article" date="2019" name="Science">
        <title>Mutation of a bHLH transcription factor allowed almond domestication.</title>
        <authorList>
            <person name="Sanchez-Perez R."/>
            <person name="Pavan S."/>
            <person name="Mazzeo R."/>
            <person name="Moldovan C."/>
            <person name="Aiese Cigliano R."/>
            <person name="Del Cueto J."/>
            <person name="Ricciardi F."/>
            <person name="Lotti C."/>
            <person name="Ricciardi L."/>
            <person name="Dicenta F."/>
            <person name="Lopez-Marques R.L."/>
            <person name="Lindberg Moller B."/>
        </authorList>
    </citation>
    <scope>NUCLEOTIDE SEQUENCE</scope>
</reference>
<dbReference type="Gene3D" id="4.10.280.10">
    <property type="entry name" value="Helix-loop-helix DNA-binding domain"/>
    <property type="match status" value="1"/>
</dbReference>
<dbReference type="InterPro" id="IPR036638">
    <property type="entry name" value="HLH_DNA-bd_sf"/>
</dbReference>
<evidence type="ECO:0000256" key="3">
    <source>
        <dbReference type="ARBA" id="ARBA00023125"/>
    </source>
</evidence>
<dbReference type="GO" id="GO:0000978">
    <property type="term" value="F:RNA polymerase II cis-regulatory region sequence-specific DNA binding"/>
    <property type="evidence" value="ECO:0007669"/>
    <property type="project" value="TreeGrafter"/>
</dbReference>
<organism evidence="7">
    <name type="scientific">Prunus dulcis</name>
    <name type="common">Almond</name>
    <name type="synonym">Amygdalus dulcis</name>
    <dbReference type="NCBI Taxonomy" id="3755"/>
    <lineage>
        <taxon>Eukaryota</taxon>
        <taxon>Viridiplantae</taxon>
        <taxon>Streptophyta</taxon>
        <taxon>Embryophyta</taxon>
        <taxon>Tracheophyta</taxon>
        <taxon>Spermatophyta</taxon>
        <taxon>Magnoliopsida</taxon>
        <taxon>eudicotyledons</taxon>
        <taxon>Gunneridae</taxon>
        <taxon>Pentapetalae</taxon>
        <taxon>rosids</taxon>
        <taxon>fabids</taxon>
        <taxon>Rosales</taxon>
        <taxon>Rosaceae</taxon>
        <taxon>Amygdaloideae</taxon>
        <taxon>Amygdaleae</taxon>
        <taxon>Prunus</taxon>
    </lineage>
</organism>
<dbReference type="InterPro" id="IPR011598">
    <property type="entry name" value="bHLH_dom"/>
</dbReference>